<dbReference type="GO" id="GO:0004252">
    <property type="term" value="F:serine-type endopeptidase activity"/>
    <property type="evidence" value="ECO:0007669"/>
    <property type="project" value="InterPro"/>
</dbReference>
<keyword evidence="6 8" id="KW-1015">Disulfide bond</keyword>
<comment type="caution">
    <text evidence="11">The sequence shown here is derived from an EMBL/GenBank/DDBJ whole genome shotgun (WGS) entry which is preliminary data.</text>
</comment>
<dbReference type="Gene3D" id="2.40.10.10">
    <property type="entry name" value="Trypsin-like serine proteases"/>
    <property type="match status" value="2"/>
</dbReference>
<dbReference type="InterPro" id="IPR001316">
    <property type="entry name" value="Pept_S1A_streptogrisin"/>
</dbReference>
<evidence type="ECO:0000256" key="8">
    <source>
        <dbReference type="PIRSR" id="PIRSR001134-2"/>
    </source>
</evidence>
<dbReference type="GO" id="GO:0005576">
    <property type="term" value="C:extracellular region"/>
    <property type="evidence" value="ECO:0007669"/>
    <property type="project" value="InterPro"/>
</dbReference>
<protein>
    <recommendedName>
        <fullName evidence="10">Peptidase S1A alpha-lytic prodomain domain-containing protein</fullName>
    </recommendedName>
</protein>
<keyword evidence="2 9" id="KW-0732">Signal</keyword>
<dbReference type="Proteomes" id="UP000829685">
    <property type="component" value="Unassembled WGS sequence"/>
</dbReference>
<evidence type="ECO:0000259" key="10">
    <source>
        <dbReference type="Pfam" id="PF02983"/>
    </source>
</evidence>
<reference evidence="11" key="1">
    <citation type="submission" date="2021-03" db="EMBL/GenBank/DDBJ databases">
        <title>Revisited historic fungal species revealed as producer of novel bioactive compounds through whole genome sequencing and comparative genomics.</title>
        <authorList>
            <person name="Vignolle G.A."/>
            <person name="Hochenegger N."/>
            <person name="Mach R.L."/>
            <person name="Mach-Aigner A.R."/>
            <person name="Javad Rahimi M."/>
            <person name="Salim K.A."/>
            <person name="Chan C.M."/>
            <person name="Lim L.B.L."/>
            <person name="Cai F."/>
            <person name="Druzhinina I.S."/>
            <person name="U'Ren J.M."/>
            <person name="Derntl C."/>
        </authorList>
    </citation>
    <scope>NUCLEOTIDE SEQUENCE</scope>
    <source>
        <strain evidence="11">TUCIM 5799</strain>
    </source>
</reference>
<accession>A0A9Q0AT96</accession>
<evidence type="ECO:0000313" key="12">
    <source>
        <dbReference type="Proteomes" id="UP000829685"/>
    </source>
</evidence>
<evidence type="ECO:0000256" key="1">
    <source>
        <dbReference type="ARBA" id="ARBA00022670"/>
    </source>
</evidence>
<feature type="disulfide bond" evidence="8">
    <location>
        <begin position="291"/>
        <end position="301"/>
    </location>
</feature>
<keyword evidence="12" id="KW-1185">Reference proteome</keyword>
<organism evidence="11 12">
    <name type="scientific">Neoarthrinium moseri</name>
    <dbReference type="NCBI Taxonomy" id="1658444"/>
    <lineage>
        <taxon>Eukaryota</taxon>
        <taxon>Fungi</taxon>
        <taxon>Dikarya</taxon>
        <taxon>Ascomycota</taxon>
        <taxon>Pezizomycotina</taxon>
        <taxon>Sordariomycetes</taxon>
        <taxon>Xylariomycetidae</taxon>
        <taxon>Amphisphaeriales</taxon>
        <taxon>Apiosporaceae</taxon>
        <taxon>Neoarthrinium</taxon>
    </lineage>
</organism>
<gene>
    <name evidence="11" type="ORF">JX265_002718</name>
</gene>
<dbReference type="CDD" id="cd21112">
    <property type="entry name" value="alphaLP-like"/>
    <property type="match status" value="1"/>
</dbReference>
<evidence type="ECO:0000256" key="6">
    <source>
        <dbReference type="ARBA" id="ARBA00023157"/>
    </source>
</evidence>
<keyword evidence="3" id="KW-0378">Hydrolase</keyword>
<sequence length="379" mass="37971">MELTRFLAFLAAVLPVAYGAPSQASTSLHPEILAAMKRDLGLDAKQATARVARELAATDVIEQLRSSAGDSFAGAWVAEDGTTINVGVTDPALAAEVTSAGATPAIMANSLSKLEQAKAALDNLDIEQPKTLATDSADSGVAAYYVDVAANKLVLEALAGSIAHAESLAEQVGLTASEFEVRTVEEMPTTFATVQGGDAYLINRSARCSIGFAVTTGFVSAGHCGSSGNSATTSAGAALGTFSGSVFPGSADMSYVRTVSGTTLRGYINSYGSGTLPVSGSTASAVGASICRSGSTTGVHCGTVGALGATVNYAEGRVTGLTRTSVCAEPGDSGGSFYSGAQAQGVTSGGSGSCTSGGTTYFQPVNEILSTYSLTLVRA</sequence>
<feature type="chain" id="PRO_5040475308" description="Peptidase S1A alpha-lytic prodomain domain-containing protein" evidence="9">
    <location>
        <begin position="20"/>
        <end position="379"/>
    </location>
</feature>
<evidence type="ECO:0000256" key="9">
    <source>
        <dbReference type="SAM" id="SignalP"/>
    </source>
</evidence>
<feature type="signal peptide" evidence="9">
    <location>
        <begin position="1"/>
        <end position="19"/>
    </location>
</feature>
<dbReference type="GO" id="GO:0006508">
    <property type="term" value="P:proteolysis"/>
    <property type="evidence" value="ECO:0007669"/>
    <property type="project" value="UniProtKB-KW"/>
</dbReference>
<feature type="active site" description="Charge relay system" evidence="7">
    <location>
        <position position="252"/>
    </location>
</feature>
<name>A0A9Q0AT96_9PEZI</name>
<evidence type="ECO:0000256" key="5">
    <source>
        <dbReference type="ARBA" id="ARBA00023145"/>
    </source>
</evidence>
<keyword evidence="4" id="KW-0720">Serine protease</keyword>
<feature type="domain" description="Peptidase S1A alpha-lytic prodomain" evidence="10">
    <location>
        <begin position="109"/>
        <end position="175"/>
    </location>
</feature>
<dbReference type="PRINTS" id="PR00861">
    <property type="entry name" value="ALYTICPTASE"/>
</dbReference>
<dbReference type="InterPro" id="IPR043504">
    <property type="entry name" value="Peptidase_S1_PA_chymotrypsin"/>
</dbReference>
<dbReference type="OrthoDB" id="3762657at2759"/>
<feature type="active site" description="Charge relay system" evidence="7">
    <location>
        <position position="333"/>
    </location>
</feature>
<evidence type="ECO:0000256" key="4">
    <source>
        <dbReference type="ARBA" id="ARBA00022825"/>
    </source>
</evidence>
<dbReference type="AlphaFoldDB" id="A0A9Q0AT96"/>
<dbReference type="InterPro" id="IPR004236">
    <property type="entry name" value="Pept_S1_alpha_lytic"/>
</dbReference>
<dbReference type="PIRSF" id="PIRSF001134">
    <property type="entry name" value="Streptogrisin"/>
    <property type="match status" value="1"/>
</dbReference>
<proteinExistence type="predicted"/>
<dbReference type="InterPro" id="IPR009003">
    <property type="entry name" value="Peptidase_S1_PA"/>
</dbReference>
<dbReference type="SUPFAM" id="SSF50494">
    <property type="entry name" value="Trypsin-like serine proteases"/>
    <property type="match status" value="1"/>
</dbReference>
<feature type="disulfide bond" evidence="8">
    <location>
        <begin position="327"/>
        <end position="354"/>
    </location>
</feature>
<feature type="disulfide bond" evidence="8">
    <location>
        <begin position="208"/>
        <end position="224"/>
    </location>
</feature>
<dbReference type="InterPro" id="IPR035070">
    <property type="entry name" value="Streptogrisin_prodomain"/>
</dbReference>
<feature type="active site" description="Charge relay system" evidence="7">
    <location>
        <position position="223"/>
    </location>
</feature>
<evidence type="ECO:0000256" key="7">
    <source>
        <dbReference type="PIRSR" id="PIRSR001134-1"/>
    </source>
</evidence>
<evidence type="ECO:0000256" key="2">
    <source>
        <dbReference type="ARBA" id="ARBA00022729"/>
    </source>
</evidence>
<evidence type="ECO:0000256" key="3">
    <source>
        <dbReference type="ARBA" id="ARBA00022801"/>
    </source>
</evidence>
<keyword evidence="5" id="KW-0865">Zymogen</keyword>
<dbReference type="Pfam" id="PF02983">
    <property type="entry name" value="Pro_Al_protease"/>
    <property type="match status" value="1"/>
</dbReference>
<evidence type="ECO:0000313" key="11">
    <source>
        <dbReference type="EMBL" id="KAI1879764.1"/>
    </source>
</evidence>
<keyword evidence="1" id="KW-0645">Protease</keyword>
<dbReference type="EMBL" id="JAFIMR010000004">
    <property type="protein sequence ID" value="KAI1879764.1"/>
    <property type="molecule type" value="Genomic_DNA"/>
</dbReference>
<dbReference type="Gene3D" id="3.30.300.50">
    <property type="match status" value="2"/>
</dbReference>